<name>B6YVX1_THEON</name>
<dbReference type="GeneID" id="7017109"/>
<evidence type="ECO:0000313" key="1">
    <source>
        <dbReference type="EMBL" id="ACJ16294.1"/>
    </source>
</evidence>
<dbReference type="SUPFAM" id="SSF54001">
    <property type="entry name" value="Cysteine proteinases"/>
    <property type="match status" value="1"/>
</dbReference>
<sequence length="202" mass="22413">MKRVAGILSVILVLAAFVSSVAAASISGDSGAYVHPYPSGIVQGDLVFGHSEGVTDWVIPGFWTHVGIIGWYDSSIGDWIVIEATTSNGVTFTPLSKFLSRYDTVAIGRVITADATIRYYAAYFAYLQYGKPYNWNYLSKPDIYSDSYYCSQLVWAAYMWASGYSINIDENDGAWSWTYGYAVAPQEVYDDPEVSIIYYHSV</sequence>
<dbReference type="KEGG" id="ton:TON_0806"/>
<gene>
    <name evidence="1" type="ordered locus">TON_0806</name>
</gene>
<dbReference type="OrthoDB" id="95893at2157"/>
<dbReference type="Gene3D" id="3.90.1720.10">
    <property type="entry name" value="endopeptidase domain like (from Nostoc punctiforme)"/>
    <property type="match status" value="1"/>
</dbReference>
<dbReference type="InterPro" id="IPR038765">
    <property type="entry name" value="Papain-like_cys_pep_sf"/>
</dbReference>
<protein>
    <submittedName>
        <fullName evidence="1">Hypothetical membrane protein, conserved</fullName>
    </submittedName>
</protein>
<proteinExistence type="predicted"/>
<dbReference type="HOGENOM" id="CLU_1399805_0_0_2"/>
<dbReference type="AlphaFoldDB" id="B6YVX1"/>
<dbReference type="Proteomes" id="UP000002727">
    <property type="component" value="Chromosome"/>
</dbReference>
<dbReference type="RefSeq" id="WP_012571766.1">
    <property type="nucleotide sequence ID" value="NC_011529.1"/>
</dbReference>
<dbReference type="STRING" id="523850.TON_0806"/>
<organism evidence="1 2">
    <name type="scientific">Thermococcus onnurineus (strain NA1)</name>
    <dbReference type="NCBI Taxonomy" id="523850"/>
    <lineage>
        <taxon>Archaea</taxon>
        <taxon>Methanobacteriati</taxon>
        <taxon>Methanobacteriota</taxon>
        <taxon>Thermococci</taxon>
        <taxon>Thermococcales</taxon>
        <taxon>Thermococcaceae</taxon>
        <taxon>Thermococcus</taxon>
    </lineage>
</organism>
<keyword evidence="2" id="KW-1185">Reference proteome</keyword>
<evidence type="ECO:0000313" key="2">
    <source>
        <dbReference type="Proteomes" id="UP000002727"/>
    </source>
</evidence>
<dbReference type="eggNOG" id="arCOG04437">
    <property type="taxonomic scope" value="Archaea"/>
</dbReference>
<accession>B6YVX1</accession>
<reference evidence="1 2" key="1">
    <citation type="journal article" date="2008" name="J. Bacteriol.">
        <title>The complete genome sequence of Thermococcus onnurineus NA1 reveals a mixed heterotrophic and carboxydotrophic metabolism.</title>
        <authorList>
            <person name="Lee H.S."/>
            <person name="Kang S.G."/>
            <person name="Bae S.S."/>
            <person name="Lim J.K."/>
            <person name="Cho Y."/>
            <person name="Kim Y.J."/>
            <person name="Jeon J.H."/>
            <person name="Cha S.S."/>
            <person name="Kwon K.K."/>
            <person name="Kim H.T."/>
            <person name="Park C.J."/>
            <person name="Lee H.W."/>
            <person name="Kim S.I."/>
            <person name="Chun J."/>
            <person name="Colwell R.R."/>
            <person name="Kim S.J."/>
            <person name="Lee J.H."/>
        </authorList>
    </citation>
    <scope>NUCLEOTIDE SEQUENCE [LARGE SCALE GENOMIC DNA]</scope>
    <source>
        <strain evidence="1 2">NA1</strain>
    </source>
</reference>
<dbReference type="InterPro" id="IPR024453">
    <property type="entry name" value="Peptidase_C92"/>
</dbReference>
<dbReference type="EMBL" id="CP000855">
    <property type="protein sequence ID" value="ACJ16294.1"/>
    <property type="molecule type" value="Genomic_DNA"/>
</dbReference>
<dbReference type="Pfam" id="PF05708">
    <property type="entry name" value="Peptidase_C92"/>
    <property type="match status" value="1"/>
</dbReference>
<dbReference type="PATRIC" id="fig|523850.10.peg.813"/>